<dbReference type="InterPro" id="IPR000792">
    <property type="entry name" value="Tscrpt_reg_LuxR_C"/>
</dbReference>
<dbReference type="GO" id="GO:0006355">
    <property type="term" value="P:regulation of DNA-templated transcription"/>
    <property type="evidence" value="ECO:0007669"/>
    <property type="project" value="InterPro"/>
</dbReference>
<dbReference type="PANTHER" id="PTHR44688:SF16">
    <property type="entry name" value="DNA-BINDING TRANSCRIPTIONAL ACTIVATOR DEVR_DOSR"/>
    <property type="match status" value="1"/>
</dbReference>
<keyword evidence="1" id="KW-0805">Transcription regulation</keyword>
<keyword evidence="3" id="KW-0804">Transcription</keyword>
<keyword evidence="2" id="KW-0238">DNA-binding</keyword>
<reference evidence="5" key="1">
    <citation type="submission" date="2020-09" db="EMBL/GenBank/DDBJ databases">
        <authorList>
            <person name="Gao C."/>
            <person name="Qiu Z."/>
        </authorList>
    </citation>
    <scope>NUCLEOTIDE SEQUENCE</scope>
</reference>
<keyword evidence="6" id="KW-1185">Reference proteome</keyword>
<evidence type="ECO:0000256" key="1">
    <source>
        <dbReference type="ARBA" id="ARBA00023015"/>
    </source>
</evidence>
<dbReference type="InterPro" id="IPR036388">
    <property type="entry name" value="WH-like_DNA-bd_sf"/>
</dbReference>
<name>A0A8F3BEA5_9CAUD</name>
<dbReference type="SUPFAM" id="SSF46894">
    <property type="entry name" value="C-terminal effector domain of the bipartite response regulators"/>
    <property type="match status" value="1"/>
</dbReference>
<protein>
    <recommendedName>
        <fullName evidence="4">HTH luxR-type domain-containing protein</fullName>
    </recommendedName>
</protein>
<dbReference type="Pfam" id="PF00196">
    <property type="entry name" value="GerE"/>
    <property type="match status" value="1"/>
</dbReference>
<evidence type="ECO:0000313" key="5">
    <source>
        <dbReference type="EMBL" id="QWX10257.1"/>
    </source>
</evidence>
<dbReference type="PANTHER" id="PTHR44688">
    <property type="entry name" value="DNA-BINDING TRANSCRIPTIONAL ACTIVATOR DEVR_DOSR"/>
    <property type="match status" value="1"/>
</dbReference>
<dbReference type="EMBL" id="MW009675">
    <property type="protein sequence ID" value="QWX10257.1"/>
    <property type="molecule type" value="Genomic_DNA"/>
</dbReference>
<dbReference type="PROSITE" id="PS50043">
    <property type="entry name" value="HTH_LUXR_2"/>
    <property type="match status" value="1"/>
</dbReference>
<evidence type="ECO:0000259" key="4">
    <source>
        <dbReference type="PROSITE" id="PS50043"/>
    </source>
</evidence>
<dbReference type="InterPro" id="IPR016032">
    <property type="entry name" value="Sig_transdc_resp-reg_C-effctor"/>
</dbReference>
<organism evidence="5 6">
    <name type="scientific">Vibrio phage vB_VpP_BT-1011</name>
    <dbReference type="NCBI Taxonomy" id="2799672"/>
    <lineage>
        <taxon>Viruses</taxon>
        <taxon>Duplodnaviria</taxon>
        <taxon>Heunggongvirae</taxon>
        <taxon>Uroviricota</taxon>
        <taxon>Caudoviricetes</taxon>
        <taxon>Tieomvirus</taxon>
        <taxon>Tieomvirus BT1011</taxon>
    </lineage>
</organism>
<evidence type="ECO:0000256" key="3">
    <source>
        <dbReference type="ARBA" id="ARBA00023163"/>
    </source>
</evidence>
<evidence type="ECO:0000313" key="6">
    <source>
        <dbReference type="Proteomes" id="UP000683424"/>
    </source>
</evidence>
<sequence>MITPRQLQVLRLYANGLTSIEIAAELAISVRTVEQHLQGVRRDLDAKNSVHAVALAMQKGIIKLIILLSVYQGMAADYHEDMRRPPQFRVRITRTQRREC</sequence>
<gene>
    <name evidence="5" type="ORF">vBVpPBT1011_0058</name>
</gene>
<proteinExistence type="predicted"/>
<dbReference type="PRINTS" id="PR00038">
    <property type="entry name" value="HTHLUXR"/>
</dbReference>
<evidence type="ECO:0000256" key="2">
    <source>
        <dbReference type="ARBA" id="ARBA00023125"/>
    </source>
</evidence>
<accession>A0A8F3BEA5</accession>
<dbReference type="GO" id="GO:0003677">
    <property type="term" value="F:DNA binding"/>
    <property type="evidence" value="ECO:0007669"/>
    <property type="project" value="UniProtKB-KW"/>
</dbReference>
<dbReference type="Gene3D" id="1.10.10.10">
    <property type="entry name" value="Winged helix-like DNA-binding domain superfamily/Winged helix DNA-binding domain"/>
    <property type="match status" value="1"/>
</dbReference>
<dbReference type="CDD" id="cd06170">
    <property type="entry name" value="LuxR_C_like"/>
    <property type="match status" value="1"/>
</dbReference>
<feature type="domain" description="HTH luxR-type" evidence="4">
    <location>
        <begin position="1"/>
        <end position="60"/>
    </location>
</feature>
<dbReference type="SMART" id="SM00421">
    <property type="entry name" value="HTH_LUXR"/>
    <property type="match status" value="1"/>
</dbReference>
<dbReference type="Proteomes" id="UP000683424">
    <property type="component" value="Segment"/>
</dbReference>